<comment type="similarity">
    <text evidence="1">Belongs to the TSR2 family.</text>
</comment>
<evidence type="ECO:0000256" key="2">
    <source>
        <dbReference type="ARBA" id="ARBA00022552"/>
    </source>
</evidence>
<evidence type="ECO:0000313" key="5">
    <source>
        <dbReference type="Proteomes" id="UP001176521"/>
    </source>
</evidence>
<dbReference type="GO" id="GO:0006364">
    <property type="term" value="P:rRNA processing"/>
    <property type="evidence" value="ECO:0007669"/>
    <property type="project" value="UniProtKB-KW"/>
</dbReference>
<feature type="region of interest" description="Disordered" evidence="3">
    <location>
        <begin position="167"/>
        <end position="242"/>
    </location>
</feature>
<keyword evidence="5" id="KW-1185">Reference proteome</keyword>
<evidence type="ECO:0000256" key="3">
    <source>
        <dbReference type="SAM" id="MobiDB-lite"/>
    </source>
</evidence>
<dbReference type="Pfam" id="PF10273">
    <property type="entry name" value="WGG"/>
    <property type="match status" value="1"/>
</dbReference>
<gene>
    <name evidence="4" type="primary">TSR2</name>
    <name evidence="4" type="ORF">OC842_005554</name>
</gene>
<evidence type="ECO:0000256" key="1">
    <source>
        <dbReference type="ARBA" id="ARBA00006524"/>
    </source>
</evidence>
<feature type="compositionally biased region" description="Acidic residues" evidence="3">
    <location>
        <begin position="194"/>
        <end position="210"/>
    </location>
</feature>
<organism evidence="4 5">
    <name type="scientific">Tilletia horrida</name>
    <dbReference type="NCBI Taxonomy" id="155126"/>
    <lineage>
        <taxon>Eukaryota</taxon>
        <taxon>Fungi</taxon>
        <taxon>Dikarya</taxon>
        <taxon>Basidiomycota</taxon>
        <taxon>Ustilaginomycotina</taxon>
        <taxon>Exobasidiomycetes</taxon>
        <taxon>Tilletiales</taxon>
        <taxon>Tilletiaceae</taxon>
        <taxon>Tilletia</taxon>
    </lineage>
</organism>
<name>A0AAN6JIB8_9BASI</name>
<sequence>MASSSSSTAAGPGDAHEAPPAPVSVQFARGILLRFALWPTLKTAVAEQWGGPDSASKRDFLVGHLVDEYGMPASTPAEASSSSSSTAAAAAAAQAPAELDLDDLADLIQDYVEQEYECLIEDESVLPVARDLVALHRAIFIASHQDAGAEAAKLLDGLEQAASRLRGVQVEVQRQSDYPDDDDDDDKNGPAGSGEDEEDGSEDGEGDVDMQEASASSSRRQQEPQVDEDGFTTVQSGRRRRH</sequence>
<accession>A0AAN6JIB8</accession>
<dbReference type="EMBL" id="JAPDMQ010000406">
    <property type="protein sequence ID" value="KAK0525279.1"/>
    <property type="molecule type" value="Genomic_DNA"/>
</dbReference>
<dbReference type="PANTHER" id="PTHR21250">
    <property type="entry name" value="PRE-RRNA-PROCESSING PROTEIN TSR2 HOMOLOG"/>
    <property type="match status" value="1"/>
</dbReference>
<protein>
    <submittedName>
        <fullName evidence="4">rRNA accumulation- protein</fullName>
    </submittedName>
</protein>
<dbReference type="Proteomes" id="UP001176521">
    <property type="component" value="Unassembled WGS sequence"/>
</dbReference>
<evidence type="ECO:0000313" key="4">
    <source>
        <dbReference type="EMBL" id="KAK0525279.1"/>
    </source>
</evidence>
<proteinExistence type="inferred from homology"/>
<feature type="region of interest" description="Disordered" evidence="3">
    <location>
        <begin position="1"/>
        <end position="21"/>
    </location>
</feature>
<dbReference type="AlphaFoldDB" id="A0AAN6JIB8"/>
<reference evidence="4" key="1">
    <citation type="journal article" date="2023" name="PhytoFront">
        <title>Draft Genome Resources of Seven Strains of Tilletia horrida, Causal Agent of Kernel Smut of Rice.</title>
        <authorList>
            <person name="Khanal S."/>
            <person name="Antony Babu S."/>
            <person name="Zhou X.G."/>
        </authorList>
    </citation>
    <scope>NUCLEOTIDE SEQUENCE</scope>
    <source>
        <strain evidence="4">TX3</strain>
    </source>
</reference>
<dbReference type="InterPro" id="IPR019398">
    <property type="entry name" value="Pre-rRNA_process_TSR2"/>
</dbReference>
<keyword evidence="2" id="KW-0698">rRNA processing</keyword>
<comment type="caution">
    <text evidence="4">The sequence shown here is derived from an EMBL/GenBank/DDBJ whole genome shotgun (WGS) entry which is preliminary data.</text>
</comment>